<dbReference type="RefSeq" id="WP_169322463.1">
    <property type="nucleotide sequence ID" value="NZ_JABCJF010000014.1"/>
</dbReference>
<sequence>MSFHDPIRQSKYLRQTLSQDKKPVGFFISAGCPLAVTMPDGKWPLIPDVAGLTKFVKDEIDKEISVIDGSPRSSADAYSQLIDEVIKTGKTSPNIEDILSFLRGMMQISKGATDIRGFSEAELENLEKIVCKKIADKLGVNLPNNETPYHNMAKWVKNIDRDIPIEIFTTNYDLLLEEAFESLKVPYFDGFVGTRFPFFDLRAVEDGLIPIHWTRVWKIHGSINWYLRDNKDVYRSTSLEENDSYIIHPSHLKYDQSRKMPYLALIDRLNKFLRQNSAVLVMSGYSFSDDHLNDTILNALRANPTAMVIALLFGNLTTNAEEDLGDGKSVMKTTINYEKALALSKDQSNLSIWTSDEAVIGTLRAKWKPTKLDYDAEENIGNAVKSKDIPILDSEGKETGDKVKEYEFRLGDFAVFGDFLQELIGKEQFKIEQDGV</sequence>
<dbReference type="EMBL" id="JABCJF010000014">
    <property type="protein sequence ID" value="NMR36043.1"/>
    <property type="molecule type" value="Genomic_DNA"/>
</dbReference>
<evidence type="ECO:0000313" key="2">
    <source>
        <dbReference type="Proteomes" id="UP000548067"/>
    </source>
</evidence>
<proteinExistence type="predicted"/>
<protein>
    <submittedName>
        <fullName evidence="1">SIR2 family protein</fullName>
    </submittedName>
</protein>
<gene>
    <name evidence="1" type="ORF">HIO71_17835</name>
</gene>
<evidence type="ECO:0000313" key="1">
    <source>
        <dbReference type="EMBL" id="NMR36043.1"/>
    </source>
</evidence>
<dbReference type="Proteomes" id="UP000548067">
    <property type="component" value="Unassembled WGS sequence"/>
</dbReference>
<accession>A0A848NEW0</accession>
<name>A0A848NEW0_9FLAO</name>
<dbReference type="Pfam" id="PF13289">
    <property type="entry name" value="SIR2_2"/>
    <property type="match status" value="1"/>
</dbReference>
<dbReference type="AlphaFoldDB" id="A0A848NEW0"/>
<reference evidence="1 2" key="1">
    <citation type="submission" date="2020-04" db="EMBL/GenBank/DDBJ databases">
        <title>Genome analysis and antimicrobial resistance characteristics of Chryseobacterium aquaticum isolated from farmed salmonids.</title>
        <authorList>
            <person name="Saticioglu I.B."/>
            <person name="Duman M."/>
            <person name="Altun S."/>
        </authorList>
    </citation>
    <scope>NUCLEOTIDE SEQUENCE [LARGE SCALE GENOMIC DNA]</scope>
    <source>
        <strain evidence="1 2">C-174</strain>
    </source>
</reference>
<organism evidence="1 2">
    <name type="scientific">Chryseobacterium aquaticum</name>
    <dbReference type="NCBI Taxonomy" id="452084"/>
    <lineage>
        <taxon>Bacteria</taxon>
        <taxon>Pseudomonadati</taxon>
        <taxon>Bacteroidota</taxon>
        <taxon>Flavobacteriia</taxon>
        <taxon>Flavobacteriales</taxon>
        <taxon>Weeksellaceae</taxon>
        <taxon>Chryseobacterium group</taxon>
        <taxon>Chryseobacterium</taxon>
    </lineage>
</organism>
<comment type="caution">
    <text evidence="1">The sequence shown here is derived from an EMBL/GenBank/DDBJ whole genome shotgun (WGS) entry which is preliminary data.</text>
</comment>